<keyword evidence="3" id="KW-1185">Reference proteome</keyword>
<proteinExistence type="predicted"/>
<evidence type="ECO:0000313" key="2">
    <source>
        <dbReference type="EMBL" id="MDQ1148116.1"/>
    </source>
</evidence>
<organism evidence="2 3">
    <name type="scientific">Sphingobacterium zeae</name>
    <dbReference type="NCBI Taxonomy" id="1776859"/>
    <lineage>
        <taxon>Bacteria</taxon>
        <taxon>Pseudomonadati</taxon>
        <taxon>Bacteroidota</taxon>
        <taxon>Sphingobacteriia</taxon>
        <taxon>Sphingobacteriales</taxon>
        <taxon>Sphingobacteriaceae</taxon>
        <taxon>Sphingobacterium</taxon>
    </lineage>
</organism>
<dbReference type="Pfam" id="PF13784">
    <property type="entry name" value="Fic_N"/>
    <property type="match status" value="1"/>
</dbReference>
<dbReference type="InterPro" id="IPR025758">
    <property type="entry name" value="Fic/DOC_N"/>
</dbReference>
<reference evidence="2 3" key="1">
    <citation type="submission" date="2023-07" db="EMBL/GenBank/DDBJ databases">
        <title>Functional and genomic diversity of the sorghum phyllosphere microbiome.</title>
        <authorList>
            <person name="Shade A."/>
        </authorList>
    </citation>
    <scope>NUCLEOTIDE SEQUENCE [LARGE SCALE GENOMIC DNA]</scope>
    <source>
        <strain evidence="2 3">SORGH_AS_0892</strain>
    </source>
</reference>
<feature type="domain" description="Fic/DOC N-terminal" evidence="1">
    <location>
        <begin position="1"/>
        <end position="52"/>
    </location>
</feature>
<accession>A0ABU0TZH5</accession>
<dbReference type="EMBL" id="JAUTBA010000001">
    <property type="protein sequence ID" value="MDQ1148116.1"/>
    <property type="molecule type" value="Genomic_DNA"/>
</dbReference>
<sequence length="71" mass="8408">MYVAKEATQSSKIEGTQTNIEDAFLDKEDLVVERRDDWVEVHYYIDAMNQAMVEVFSGRHHRNCKEWNCNI</sequence>
<gene>
    <name evidence="2" type="ORF">QE382_000100</name>
</gene>
<dbReference type="RefSeq" id="WP_307184246.1">
    <property type="nucleotide sequence ID" value="NZ_JAUTBA010000001.1"/>
</dbReference>
<evidence type="ECO:0000313" key="3">
    <source>
        <dbReference type="Proteomes" id="UP001244640"/>
    </source>
</evidence>
<protein>
    <submittedName>
        <fullName evidence="2">Fic family protein</fullName>
    </submittedName>
</protein>
<name>A0ABU0TZH5_9SPHI</name>
<dbReference type="Proteomes" id="UP001244640">
    <property type="component" value="Unassembled WGS sequence"/>
</dbReference>
<evidence type="ECO:0000259" key="1">
    <source>
        <dbReference type="Pfam" id="PF13784"/>
    </source>
</evidence>
<comment type="caution">
    <text evidence="2">The sequence shown here is derived from an EMBL/GenBank/DDBJ whole genome shotgun (WGS) entry which is preliminary data.</text>
</comment>